<dbReference type="PROSITE" id="PS00463">
    <property type="entry name" value="ZN2_CY6_FUNGAL_1"/>
    <property type="match status" value="1"/>
</dbReference>
<dbReference type="Proteomes" id="UP000011715">
    <property type="component" value="Unassembled WGS sequence"/>
</dbReference>
<evidence type="ECO:0000256" key="7">
    <source>
        <dbReference type="SAM" id="MobiDB-lite"/>
    </source>
</evidence>
<evidence type="ECO:0000256" key="4">
    <source>
        <dbReference type="ARBA" id="ARBA00023026"/>
    </source>
</evidence>
<feature type="compositionally biased region" description="Gly residues" evidence="7">
    <location>
        <begin position="1060"/>
        <end position="1073"/>
    </location>
</feature>
<evidence type="ECO:0000313" key="11">
    <source>
        <dbReference type="Proteomes" id="UP000011715"/>
    </source>
</evidence>
<reference evidence="11" key="2">
    <citation type="submission" date="2010-05" db="EMBL/GenBank/DDBJ databases">
        <title>The genome sequence of Magnaporthe poae strain ATCC 64411.</title>
        <authorList>
            <person name="Ma L.-J."/>
            <person name="Dead R."/>
            <person name="Young S."/>
            <person name="Zeng Q."/>
            <person name="Koehrsen M."/>
            <person name="Alvarado L."/>
            <person name="Berlin A."/>
            <person name="Chapman S.B."/>
            <person name="Chen Z."/>
            <person name="Freedman E."/>
            <person name="Gellesch M."/>
            <person name="Goldberg J."/>
            <person name="Griggs A."/>
            <person name="Gujja S."/>
            <person name="Heilman E.R."/>
            <person name="Heiman D."/>
            <person name="Hepburn T."/>
            <person name="Howarth C."/>
            <person name="Jen D."/>
            <person name="Larson L."/>
            <person name="Mehta T."/>
            <person name="Neiman D."/>
            <person name="Pearson M."/>
            <person name="Roberts A."/>
            <person name="Saif S."/>
            <person name="Shea T."/>
            <person name="Shenoy N."/>
            <person name="Sisk P."/>
            <person name="Stolte C."/>
            <person name="Sykes S."/>
            <person name="Walk T."/>
            <person name="White J."/>
            <person name="Yandava C."/>
            <person name="Haas B."/>
            <person name="Nusbaum C."/>
            <person name="Birren B."/>
        </authorList>
    </citation>
    <scope>NUCLEOTIDE SEQUENCE [LARGE SCALE GENOMIC DNA]</scope>
    <source>
        <strain evidence="11">ATCC 64411 / 73-15</strain>
    </source>
</reference>
<name>A0A0C4DTJ9_MAGP6</name>
<keyword evidence="5" id="KW-0804">Transcription</keyword>
<dbReference type="SMART" id="SM00906">
    <property type="entry name" value="Fungal_trans"/>
    <property type="match status" value="1"/>
</dbReference>
<feature type="region of interest" description="Disordered" evidence="7">
    <location>
        <begin position="1027"/>
        <end position="1113"/>
    </location>
</feature>
<gene>
    <name evidence="9" type="ORF">MAPG_03268</name>
</gene>
<keyword evidence="3" id="KW-0805">Transcription regulation</keyword>
<dbReference type="CDD" id="cd00067">
    <property type="entry name" value="GAL4"/>
    <property type="match status" value="1"/>
</dbReference>
<evidence type="ECO:0000259" key="8">
    <source>
        <dbReference type="PROSITE" id="PS50048"/>
    </source>
</evidence>
<dbReference type="OrthoDB" id="39175at2759"/>
<dbReference type="PROSITE" id="PS50048">
    <property type="entry name" value="ZN2_CY6_FUNGAL_2"/>
    <property type="match status" value="1"/>
</dbReference>
<dbReference type="PANTHER" id="PTHR47338:SF27">
    <property type="entry name" value="ZN(II)2CYS6 TRANSCRIPTION FACTOR (EUROFUNG)"/>
    <property type="match status" value="1"/>
</dbReference>
<dbReference type="CDD" id="cd12148">
    <property type="entry name" value="fungal_TF_MHR"/>
    <property type="match status" value="1"/>
</dbReference>
<reference evidence="10" key="5">
    <citation type="submission" date="2015-06" db="UniProtKB">
        <authorList>
            <consortium name="EnsemblFungi"/>
        </authorList>
    </citation>
    <scope>IDENTIFICATION</scope>
    <source>
        <strain evidence="10">ATCC 64411</strain>
    </source>
</reference>
<dbReference type="STRING" id="644358.A0A0C4DTJ9"/>
<dbReference type="EnsemblFungi" id="MAPG_03268T0">
    <property type="protein sequence ID" value="MAPG_03268T0"/>
    <property type="gene ID" value="MAPG_03268"/>
</dbReference>
<dbReference type="InterPro" id="IPR007219">
    <property type="entry name" value="XnlR_reg_dom"/>
</dbReference>
<dbReference type="GO" id="GO:0005634">
    <property type="term" value="C:nucleus"/>
    <property type="evidence" value="ECO:0007669"/>
    <property type="project" value="UniProtKB-SubCell"/>
</dbReference>
<dbReference type="PRINTS" id="PR00755">
    <property type="entry name" value="AFLATOXINBRP"/>
</dbReference>
<evidence type="ECO:0000256" key="5">
    <source>
        <dbReference type="ARBA" id="ARBA00023163"/>
    </source>
</evidence>
<dbReference type="eggNOG" id="ENOG502QR2H">
    <property type="taxonomic scope" value="Eukaryota"/>
</dbReference>
<feature type="compositionally biased region" description="Low complexity" evidence="7">
    <location>
        <begin position="857"/>
        <end position="874"/>
    </location>
</feature>
<keyword evidence="2" id="KW-0479">Metal-binding</keyword>
<dbReference type="AlphaFoldDB" id="A0A0C4DTJ9"/>
<feature type="region of interest" description="Disordered" evidence="7">
    <location>
        <begin position="119"/>
        <end position="153"/>
    </location>
</feature>
<dbReference type="GO" id="GO:0008270">
    <property type="term" value="F:zinc ion binding"/>
    <property type="evidence" value="ECO:0007669"/>
    <property type="project" value="InterPro"/>
</dbReference>
<evidence type="ECO:0000313" key="10">
    <source>
        <dbReference type="EnsemblFungi" id="MAPG_03268T0"/>
    </source>
</evidence>
<dbReference type="GO" id="GO:0003677">
    <property type="term" value="F:DNA binding"/>
    <property type="evidence" value="ECO:0007669"/>
    <property type="project" value="InterPro"/>
</dbReference>
<feature type="region of interest" description="Disordered" evidence="7">
    <location>
        <begin position="847"/>
        <end position="967"/>
    </location>
</feature>
<dbReference type="Pfam" id="PF00172">
    <property type="entry name" value="Zn_clus"/>
    <property type="match status" value="1"/>
</dbReference>
<dbReference type="SMART" id="SM00066">
    <property type="entry name" value="GAL4"/>
    <property type="match status" value="1"/>
</dbReference>
<dbReference type="OMA" id="HPMWSPE"/>
<dbReference type="InterPro" id="IPR050815">
    <property type="entry name" value="TF_fung"/>
</dbReference>
<dbReference type="VEuPathDB" id="FungiDB:MAPG_03268"/>
<proteinExistence type="predicted"/>
<feature type="compositionally biased region" description="Polar residues" evidence="7">
    <location>
        <begin position="946"/>
        <end position="965"/>
    </location>
</feature>
<keyword evidence="11" id="KW-1185">Reference proteome</keyword>
<dbReference type="InterPro" id="IPR001138">
    <property type="entry name" value="Zn2Cys6_DnaBD"/>
</dbReference>
<feature type="domain" description="Zn(2)-C6 fungal-type" evidence="8">
    <location>
        <begin position="204"/>
        <end position="234"/>
    </location>
</feature>
<dbReference type="InterPro" id="IPR036864">
    <property type="entry name" value="Zn2-C6_fun-type_DNA-bd_sf"/>
</dbReference>
<feature type="compositionally biased region" description="Low complexity" evidence="7">
    <location>
        <begin position="1044"/>
        <end position="1054"/>
    </location>
</feature>
<protein>
    <submittedName>
        <fullName evidence="9">Zinc finger transcription factor 1</fullName>
    </submittedName>
</protein>
<evidence type="ECO:0000256" key="3">
    <source>
        <dbReference type="ARBA" id="ARBA00023015"/>
    </source>
</evidence>
<evidence type="ECO:0000256" key="2">
    <source>
        <dbReference type="ARBA" id="ARBA00022723"/>
    </source>
</evidence>
<reference evidence="9" key="1">
    <citation type="submission" date="2010-05" db="EMBL/GenBank/DDBJ databases">
        <title>The Genome Sequence of Magnaporthe poae strain ATCC 64411.</title>
        <authorList>
            <consortium name="The Broad Institute Genome Sequencing Platform"/>
            <consortium name="Broad Institute Genome Sequencing Center for Infectious Disease"/>
            <person name="Ma L.-J."/>
            <person name="Dead R."/>
            <person name="Young S."/>
            <person name="Zeng Q."/>
            <person name="Koehrsen M."/>
            <person name="Alvarado L."/>
            <person name="Berlin A."/>
            <person name="Chapman S.B."/>
            <person name="Chen Z."/>
            <person name="Freedman E."/>
            <person name="Gellesch M."/>
            <person name="Goldberg J."/>
            <person name="Griggs A."/>
            <person name="Gujja S."/>
            <person name="Heilman E.R."/>
            <person name="Heiman D."/>
            <person name="Hepburn T."/>
            <person name="Howarth C."/>
            <person name="Jen D."/>
            <person name="Larson L."/>
            <person name="Mehta T."/>
            <person name="Neiman D."/>
            <person name="Pearson M."/>
            <person name="Roberts A."/>
            <person name="Saif S."/>
            <person name="Shea T."/>
            <person name="Shenoy N."/>
            <person name="Sisk P."/>
            <person name="Stolte C."/>
            <person name="Sykes S."/>
            <person name="Walk T."/>
            <person name="White J."/>
            <person name="Yandava C."/>
            <person name="Haas B."/>
            <person name="Nusbaum C."/>
            <person name="Birren B."/>
        </authorList>
    </citation>
    <scope>NUCLEOTIDE SEQUENCE</scope>
    <source>
        <strain evidence="9">ATCC 64411</strain>
    </source>
</reference>
<dbReference type="EMBL" id="ADBL01000789">
    <property type="status" value="NOT_ANNOTATED_CDS"/>
    <property type="molecule type" value="Genomic_DNA"/>
</dbReference>
<accession>A0A0C4DTJ9</accession>
<evidence type="ECO:0000256" key="1">
    <source>
        <dbReference type="ARBA" id="ARBA00004123"/>
    </source>
</evidence>
<reference evidence="10" key="4">
    <citation type="journal article" date="2015" name="G3 (Bethesda)">
        <title>Genome sequences of three phytopathogenic species of the Magnaporthaceae family of fungi.</title>
        <authorList>
            <person name="Okagaki L.H."/>
            <person name="Nunes C.C."/>
            <person name="Sailsbery J."/>
            <person name="Clay B."/>
            <person name="Brown D."/>
            <person name="John T."/>
            <person name="Oh Y."/>
            <person name="Young N."/>
            <person name="Fitzgerald M."/>
            <person name="Haas B.J."/>
            <person name="Zeng Q."/>
            <person name="Young S."/>
            <person name="Adiconis X."/>
            <person name="Fan L."/>
            <person name="Levin J.Z."/>
            <person name="Mitchell T.K."/>
            <person name="Okubara P.A."/>
            <person name="Farman M.L."/>
            <person name="Kohn L.M."/>
            <person name="Birren B."/>
            <person name="Ma L.-J."/>
            <person name="Dean R.A."/>
        </authorList>
    </citation>
    <scope>NUCLEOTIDE SEQUENCE</scope>
    <source>
        <strain evidence="10">ATCC 64411 / 73-15</strain>
    </source>
</reference>
<dbReference type="EMBL" id="GL876967">
    <property type="protein sequence ID" value="KLU84223.1"/>
    <property type="molecule type" value="Genomic_DNA"/>
</dbReference>
<dbReference type="SUPFAM" id="SSF57701">
    <property type="entry name" value="Zn2/Cys6 DNA-binding domain"/>
    <property type="match status" value="1"/>
</dbReference>
<dbReference type="Gene3D" id="4.10.240.10">
    <property type="entry name" value="Zn(2)-C6 fungal-type DNA-binding domain"/>
    <property type="match status" value="1"/>
</dbReference>
<organism evidence="10 11">
    <name type="scientific">Magnaporthiopsis poae (strain ATCC 64411 / 73-15)</name>
    <name type="common">Kentucky bluegrass fungus</name>
    <name type="synonym">Magnaporthe poae</name>
    <dbReference type="NCBI Taxonomy" id="644358"/>
    <lineage>
        <taxon>Eukaryota</taxon>
        <taxon>Fungi</taxon>
        <taxon>Dikarya</taxon>
        <taxon>Ascomycota</taxon>
        <taxon>Pezizomycotina</taxon>
        <taxon>Sordariomycetes</taxon>
        <taxon>Sordariomycetidae</taxon>
        <taxon>Magnaporthales</taxon>
        <taxon>Magnaporthaceae</taxon>
        <taxon>Magnaporthiopsis</taxon>
    </lineage>
</organism>
<dbReference type="GO" id="GO:0006351">
    <property type="term" value="P:DNA-templated transcription"/>
    <property type="evidence" value="ECO:0007669"/>
    <property type="project" value="InterPro"/>
</dbReference>
<dbReference type="PANTHER" id="PTHR47338">
    <property type="entry name" value="ZN(II)2CYS6 TRANSCRIPTION FACTOR (EUROFUNG)-RELATED"/>
    <property type="match status" value="1"/>
</dbReference>
<sequence>MSSSQPPQPEIKFSTLELDAEMQLLQQDSVDLHVYPLDDHHDSLSDDAPPHGLMDASHFGDFQFPYPAMNDDSTIVALPPEEPASLDIFAQPRHRQSISSIPPERPDSVASINVQMTNNYGAAAGPQGSQRPPSLSSDDGSPDSPGGNGLLLEDPVSDEFGLISNGHAAGGQGTKFKEKESDAIPAWSELKTKAGKERKRLPLACIACRRKKIRCSGEKPACKHCLRSRIPCVYKVTARKAAPRTDYMAMLDKRLKRMEERIIKIVPKAEHDAISSSIPRAVVKPAIPGTVAGAKSAARKRGADEAFGPELENWARASSKSALDPGKSSRPATLLLHEAEENKLLQEGAEALPPKEIQEHLAEVFFENIYGQAYHILHKPSYMRKLRAGSLPPVLILSVCAVSARFSTHPKLNSNPNFLRGEEWASLARDIVMRRYEWPNITILTCLLILGLHEFGTCHGGRSWALGGQAIRMAFALQLHKDLEYDPNSSSVQLSFIDREIRRRTMWACFLMDRFNSSGTERPTFIKEETLKIQLPIMEKYFQLDIPGPTETLQGDVLHPVSADDGQLSDVKKNMGVAAYMIRSIAIWGRIINYLNQGGKELDPHPMWSPDAEYTKLIKQSEDLPASLPEHLRYSKENLKLHDTENMANQFLFLHISIQQNILFMNRFAVSSPGSIANQDVPKAFITKAGAKAFAAANRMSDLLKDAESHLVAAPFVGYCVFLSSTVHIFGIFSGNPTMEATSKRNLATNVRFLSKMKRFWGMFHFMTENLREQYRTCADAARQGNPANESAASPIFQYGDWFDRYPHGVSQSDFLDPAQYKKKEKGDDAVLEQKPELATVEEFMTKLSPQSNEGPTTASNQAATAASSSAATARPQPVKRKSIAKKSGGGGGGSVSSRADSSQLEPILTDVHLGAGGPPGERPPQRPKHNHGRGSFSGQIGGQTSGPSFSPLTIPQSANPTSYHALSPISPITMGAFPHHQHHHHHHHPGGPFYSPELLSLSLSHQANGILPQLDRQLVFGAYGGIDPGMGGGGRGSQSVLDGMWEGMSSSSGGRHGPEGGGGGGGGGVGPRRGGRPPSTAGEGAGGGGGNPASPDPLHVAFGGGHHHHHHEGASSAWFMPFNMEPPEIGHELGAGIGGLDGLAGMFGGGGGGGGGMTTPGGGVGMNGLHHNSH</sequence>
<dbReference type="Pfam" id="PF04082">
    <property type="entry name" value="Fungal_trans"/>
    <property type="match status" value="1"/>
</dbReference>
<keyword evidence="4" id="KW-0843">Virulence</keyword>
<keyword evidence="6" id="KW-0539">Nucleus</keyword>
<feature type="compositionally biased region" description="Gly residues" evidence="7">
    <location>
        <begin position="1027"/>
        <end position="1037"/>
    </location>
</feature>
<feature type="compositionally biased region" description="Low complexity" evidence="7">
    <location>
        <begin position="132"/>
        <end position="145"/>
    </location>
</feature>
<evidence type="ECO:0000256" key="6">
    <source>
        <dbReference type="ARBA" id="ARBA00023242"/>
    </source>
</evidence>
<evidence type="ECO:0000313" key="9">
    <source>
        <dbReference type="EMBL" id="KLU84223.1"/>
    </source>
</evidence>
<reference evidence="9" key="3">
    <citation type="submission" date="2011-03" db="EMBL/GenBank/DDBJ databases">
        <title>Annotation of Magnaporthe poae ATCC 64411.</title>
        <authorList>
            <person name="Ma L.-J."/>
            <person name="Dead R."/>
            <person name="Young S.K."/>
            <person name="Zeng Q."/>
            <person name="Gargeya S."/>
            <person name="Fitzgerald M."/>
            <person name="Haas B."/>
            <person name="Abouelleil A."/>
            <person name="Alvarado L."/>
            <person name="Arachchi H.M."/>
            <person name="Berlin A."/>
            <person name="Brown A."/>
            <person name="Chapman S.B."/>
            <person name="Chen Z."/>
            <person name="Dunbar C."/>
            <person name="Freedman E."/>
            <person name="Gearin G."/>
            <person name="Gellesch M."/>
            <person name="Goldberg J."/>
            <person name="Griggs A."/>
            <person name="Gujja S."/>
            <person name="Heiman D."/>
            <person name="Howarth C."/>
            <person name="Larson L."/>
            <person name="Lui A."/>
            <person name="MacDonald P.J.P."/>
            <person name="Mehta T."/>
            <person name="Montmayeur A."/>
            <person name="Murphy C."/>
            <person name="Neiman D."/>
            <person name="Pearson M."/>
            <person name="Priest M."/>
            <person name="Roberts A."/>
            <person name="Saif S."/>
            <person name="Shea T."/>
            <person name="Shenoy N."/>
            <person name="Sisk P."/>
            <person name="Stolte C."/>
            <person name="Sykes S."/>
            <person name="Yandava C."/>
            <person name="Wortman J."/>
            <person name="Nusbaum C."/>
            <person name="Birren B."/>
        </authorList>
    </citation>
    <scope>NUCLEOTIDE SEQUENCE</scope>
    <source>
        <strain evidence="9">ATCC 64411</strain>
    </source>
</reference>
<dbReference type="GO" id="GO:0000981">
    <property type="term" value="F:DNA-binding transcription factor activity, RNA polymerase II-specific"/>
    <property type="evidence" value="ECO:0007669"/>
    <property type="project" value="InterPro"/>
</dbReference>
<comment type="subcellular location">
    <subcellularLocation>
        <location evidence="1">Nucleus</location>
    </subcellularLocation>
</comment>